<dbReference type="PANTHER" id="PTHR10344">
    <property type="entry name" value="THYMIDYLATE KINASE"/>
    <property type="match status" value="1"/>
</dbReference>
<dbReference type="Pfam" id="PF02223">
    <property type="entry name" value="Thymidylate_kin"/>
    <property type="match status" value="1"/>
</dbReference>
<reference evidence="12" key="2">
    <citation type="journal article" date="2021" name="PeerJ">
        <title>Extensive microbial diversity within the chicken gut microbiome revealed by metagenomics and culture.</title>
        <authorList>
            <person name="Gilroy R."/>
            <person name="Ravi A."/>
            <person name="Getino M."/>
            <person name="Pursley I."/>
            <person name="Horton D.L."/>
            <person name="Alikhan N.F."/>
            <person name="Baker D."/>
            <person name="Gharbi K."/>
            <person name="Hall N."/>
            <person name="Watson M."/>
            <person name="Adriaenssens E.M."/>
            <person name="Foster-Nyarko E."/>
            <person name="Jarju S."/>
            <person name="Secka A."/>
            <person name="Antonio M."/>
            <person name="Oren A."/>
            <person name="Chaudhuri R.R."/>
            <person name="La Ragione R."/>
            <person name="Hildebrand F."/>
            <person name="Pallen M.J."/>
        </authorList>
    </citation>
    <scope>NUCLEOTIDE SEQUENCE</scope>
    <source>
        <strain evidence="12">CHK157-1446</strain>
    </source>
</reference>
<keyword evidence="4 10" id="KW-0808">Transferase</keyword>
<dbReference type="GO" id="GO:0006227">
    <property type="term" value="P:dUDP biosynthetic process"/>
    <property type="evidence" value="ECO:0007669"/>
    <property type="project" value="TreeGrafter"/>
</dbReference>
<dbReference type="InterPro" id="IPR027417">
    <property type="entry name" value="P-loop_NTPase"/>
</dbReference>
<dbReference type="PANTHER" id="PTHR10344:SF4">
    <property type="entry name" value="UMP-CMP KINASE 2, MITOCHONDRIAL"/>
    <property type="match status" value="1"/>
</dbReference>
<comment type="caution">
    <text evidence="10">Lacks conserved residue(s) required for the propagation of feature annotation.</text>
</comment>
<comment type="function">
    <text evidence="10">Phosphorylation of dTMP to form dTDP in both de novo and salvage pathways of dTTP synthesis.</text>
</comment>
<dbReference type="AlphaFoldDB" id="A0A9D1JH45"/>
<evidence type="ECO:0000256" key="8">
    <source>
        <dbReference type="ARBA" id="ARBA00022840"/>
    </source>
</evidence>
<dbReference type="EMBL" id="DVIR01000005">
    <property type="protein sequence ID" value="HIS23878.1"/>
    <property type="molecule type" value="Genomic_DNA"/>
</dbReference>
<name>A0A9D1JH45_9FIRM</name>
<evidence type="ECO:0000259" key="11">
    <source>
        <dbReference type="Pfam" id="PF02223"/>
    </source>
</evidence>
<evidence type="ECO:0000313" key="12">
    <source>
        <dbReference type="EMBL" id="HIS23878.1"/>
    </source>
</evidence>
<dbReference type="InterPro" id="IPR018095">
    <property type="entry name" value="Thymidylate_kin_CS"/>
</dbReference>
<dbReference type="InterPro" id="IPR018094">
    <property type="entry name" value="Thymidylate_kinase"/>
</dbReference>
<accession>A0A9D1JH45</accession>
<gene>
    <name evidence="10 12" type="primary">tmk</name>
    <name evidence="12" type="ORF">IAD01_00505</name>
</gene>
<keyword evidence="6 10" id="KW-0547">Nucleotide-binding</keyword>
<keyword evidence="7 10" id="KW-0418">Kinase</keyword>
<dbReference type="CDD" id="cd01672">
    <property type="entry name" value="TMPK"/>
    <property type="match status" value="1"/>
</dbReference>
<dbReference type="EC" id="2.7.4.9" evidence="2 10"/>
<keyword evidence="5 10" id="KW-0545">Nucleotide biosynthesis</keyword>
<protein>
    <recommendedName>
        <fullName evidence="3 10">Thymidylate kinase</fullName>
        <ecNumber evidence="2 10">2.7.4.9</ecNumber>
    </recommendedName>
    <alternativeName>
        <fullName evidence="10">dTMP kinase</fullName>
    </alternativeName>
</protein>
<comment type="catalytic activity">
    <reaction evidence="9 10">
        <text>dTMP + ATP = dTDP + ADP</text>
        <dbReference type="Rhea" id="RHEA:13517"/>
        <dbReference type="ChEBI" id="CHEBI:30616"/>
        <dbReference type="ChEBI" id="CHEBI:58369"/>
        <dbReference type="ChEBI" id="CHEBI:63528"/>
        <dbReference type="ChEBI" id="CHEBI:456216"/>
        <dbReference type="EC" id="2.7.4.9"/>
    </reaction>
</comment>
<dbReference type="SUPFAM" id="SSF52540">
    <property type="entry name" value="P-loop containing nucleoside triphosphate hydrolases"/>
    <property type="match status" value="1"/>
</dbReference>
<dbReference type="NCBIfam" id="TIGR00041">
    <property type="entry name" value="DTMP_kinase"/>
    <property type="match status" value="1"/>
</dbReference>
<evidence type="ECO:0000256" key="5">
    <source>
        <dbReference type="ARBA" id="ARBA00022727"/>
    </source>
</evidence>
<dbReference type="PROSITE" id="PS01331">
    <property type="entry name" value="THYMIDYLATE_KINASE"/>
    <property type="match status" value="1"/>
</dbReference>
<proteinExistence type="inferred from homology"/>
<dbReference type="GO" id="GO:0004798">
    <property type="term" value="F:dTMP kinase activity"/>
    <property type="evidence" value="ECO:0007669"/>
    <property type="project" value="UniProtKB-UniRule"/>
</dbReference>
<comment type="caution">
    <text evidence="12">The sequence shown here is derived from an EMBL/GenBank/DDBJ whole genome shotgun (WGS) entry which is preliminary data.</text>
</comment>
<dbReference type="HAMAP" id="MF_00165">
    <property type="entry name" value="Thymidylate_kinase"/>
    <property type="match status" value="1"/>
</dbReference>
<dbReference type="Gene3D" id="3.40.50.300">
    <property type="entry name" value="P-loop containing nucleotide triphosphate hydrolases"/>
    <property type="match status" value="1"/>
</dbReference>
<evidence type="ECO:0000256" key="6">
    <source>
        <dbReference type="ARBA" id="ARBA00022741"/>
    </source>
</evidence>
<evidence type="ECO:0000256" key="4">
    <source>
        <dbReference type="ARBA" id="ARBA00022679"/>
    </source>
</evidence>
<dbReference type="GO" id="GO:0005524">
    <property type="term" value="F:ATP binding"/>
    <property type="evidence" value="ECO:0007669"/>
    <property type="project" value="UniProtKB-UniRule"/>
</dbReference>
<dbReference type="Proteomes" id="UP000823982">
    <property type="component" value="Unassembled WGS sequence"/>
</dbReference>
<comment type="similarity">
    <text evidence="1 10">Belongs to the thymidylate kinase family.</text>
</comment>
<evidence type="ECO:0000313" key="13">
    <source>
        <dbReference type="Proteomes" id="UP000823982"/>
    </source>
</evidence>
<feature type="domain" description="Thymidylate kinase-like" evidence="11">
    <location>
        <begin position="17"/>
        <end position="206"/>
    </location>
</feature>
<dbReference type="InterPro" id="IPR039430">
    <property type="entry name" value="Thymidylate_kin-like_dom"/>
</dbReference>
<organism evidence="12 13">
    <name type="scientific">Candidatus Faeciplasma gallinarum</name>
    <dbReference type="NCBI Taxonomy" id="2840799"/>
    <lineage>
        <taxon>Bacteria</taxon>
        <taxon>Bacillati</taxon>
        <taxon>Bacillota</taxon>
        <taxon>Clostridia</taxon>
        <taxon>Eubacteriales</taxon>
        <taxon>Oscillospiraceae</taxon>
        <taxon>Oscillospiraceae incertae sedis</taxon>
        <taxon>Candidatus Faeciplasma</taxon>
    </lineage>
</organism>
<dbReference type="GO" id="GO:0006233">
    <property type="term" value="P:dTDP biosynthetic process"/>
    <property type="evidence" value="ECO:0007669"/>
    <property type="project" value="InterPro"/>
</dbReference>
<reference evidence="12" key="1">
    <citation type="submission" date="2020-10" db="EMBL/GenBank/DDBJ databases">
        <authorList>
            <person name="Gilroy R."/>
        </authorList>
    </citation>
    <scope>NUCLEOTIDE SEQUENCE</scope>
    <source>
        <strain evidence="12">CHK157-1446</strain>
    </source>
</reference>
<evidence type="ECO:0000256" key="10">
    <source>
        <dbReference type="HAMAP-Rule" id="MF_00165"/>
    </source>
</evidence>
<keyword evidence="8 10" id="KW-0067">ATP-binding</keyword>
<evidence type="ECO:0000256" key="7">
    <source>
        <dbReference type="ARBA" id="ARBA00022777"/>
    </source>
</evidence>
<evidence type="ECO:0000256" key="9">
    <source>
        <dbReference type="ARBA" id="ARBA00048743"/>
    </source>
</evidence>
<evidence type="ECO:0000256" key="1">
    <source>
        <dbReference type="ARBA" id="ARBA00009776"/>
    </source>
</evidence>
<dbReference type="GO" id="GO:0005737">
    <property type="term" value="C:cytoplasm"/>
    <property type="evidence" value="ECO:0007669"/>
    <property type="project" value="TreeGrafter"/>
</dbReference>
<evidence type="ECO:0000256" key="3">
    <source>
        <dbReference type="ARBA" id="ARBA00017144"/>
    </source>
</evidence>
<sequence>MDVNTISGHLKYKFIVFEGLDGSGKGTQIKILADKLSSLGCDKVFLTCEPTKYATGKILRDALSGQEKRTPEELAGLFLADRIAHCENPSDGIKAMLQSGAAVICDRYYYSSFAYQGMDTDLKWVMDANLCCPKIIKPDVCIFLDVPPQVSDERIASRNNPREIYEQADKIARIRQKYMDVFELLPDHNIKIINASGDVNEVSKRISDALGIG</sequence>
<dbReference type="GO" id="GO:0006235">
    <property type="term" value="P:dTTP biosynthetic process"/>
    <property type="evidence" value="ECO:0007669"/>
    <property type="project" value="UniProtKB-UniRule"/>
</dbReference>
<evidence type="ECO:0000256" key="2">
    <source>
        <dbReference type="ARBA" id="ARBA00012980"/>
    </source>
</evidence>